<evidence type="ECO:0000256" key="4">
    <source>
        <dbReference type="PROSITE-ProRule" id="PRU00024"/>
    </source>
</evidence>
<keyword evidence="2 4" id="KW-0863">Zinc-finger</keyword>
<dbReference type="PANTHER" id="PTHR24103">
    <property type="entry name" value="E3 UBIQUITIN-PROTEIN LIGASE TRIM"/>
    <property type="match status" value="1"/>
</dbReference>
<evidence type="ECO:0000256" key="1">
    <source>
        <dbReference type="ARBA" id="ARBA00022723"/>
    </source>
</evidence>
<evidence type="ECO:0000313" key="8">
    <source>
        <dbReference type="Proteomes" id="UP000472276"/>
    </source>
</evidence>
<dbReference type="InterPro" id="IPR017907">
    <property type="entry name" value="Znf_RING_CS"/>
</dbReference>
<accession>A0A668S6C7</accession>
<dbReference type="InterPro" id="IPR000315">
    <property type="entry name" value="Znf_B-box"/>
</dbReference>
<dbReference type="InterPro" id="IPR050143">
    <property type="entry name" value="TRIM/RBCC"/>
</dbReference>
<evidence type="ECO:0000259" key="5">
    <source>
        <dbReference type="PROSITE" id="PS50089"/>
    </source>
</evidence>
<evidence type="ECO:0000313" key="7">
    <source>
        <dbReference type="Ensembl" id="ENSOABP00000008791.2"/>
    </source>
</evidence>
<sequence length="183" mass="20900">MAGKHAFIKSHLRCQVCSKIFRDPVTLTCNHSFCLSCLKTIWEKTKKKICPLCERKNSKKNLGINFPLKEMADSFAQRQKAWAVCSEHEKEPQLFCVDEDKPLCPVCDFPHHQSHKVIPVEAAIDVLKEQVSFYFVVVILYPHVIWLRVASPGSSPTHSSLPRIIPFLSLPMLSCQFFTTSIK</sequence>
<keyword evidence="1" id="KW-0479">Metal-binding</keyword>
<reference evidence="7" key="1">
    <citation type="submission" date="2025-08" db="UniProtKB">
        <authorList>
            <consortium name="Ensembl"/>
        </authorList>
    </citation>
    <scope>IDENTIFICATION</scope>
</reference>
<dbReference type="PROSITE" id="PS50089">
    <property type="entry name" value="ZF_RING_2"/>
    <property type="match status" value="1"/>
</dbReference>
<keyword evidence="8" id="KW-1185">Reference proteome</keyword>
<dbReference type="AlphaFoldDB" id="A0A668S6C7"/>
<proteinExistence type="predicted"/>
<dbReference type="PROSITE" id="PS00518">
    <property type="entry name" value="ZF_RING_1"/>
    <property type="match status" value="1"/>
</dbReference>
<dbReference type="Gene3D" id="3.30.40.10">
    <property type="entry name" value="Zinc/RING finger domain, C3HC4 (zinc finger)"/>
    <property type="match status" value="1"/>
</dbReference>
<dbReference type="SMART" id="SM00336">
    <property type="entry name" value="BBOX"/>
    <property type="match status" value="1"/>
</dbReference>
<evidence type="ECO:0000256" key="2">
    <source>
        <dbReference type="ARBA" id="ARBA00022771"/>
    </source>
</evidence>
<evidence type="ECO:0000259" key="6">
    <source>
        <dbReference type="PROSITE" id="PS50119"/>
    </source>
</evidence>
<dbReference type="GO" id="GO:0008270">
    <property type="term" value="F:zinc ion binding"/>
    <property type="evidence" value="ECO:0007669"/>
    <property type="project" value="UniProtKB-KW"/>
</dbReference>
<dbReference type="SUPFAM" id="SSF57845">
    <property type="entry name" value="B-box zinc-binding domain"/>
    <property type="match status" value="1"/>
</dbReference>
<protein>
    <submittedName>
        <fullName evidence="7">Uncharacterized protein</fullName>
    </submittedName>
</protein>
<name>A0A668S6C7_OREAU</name>
<reference evidence="7" key="2">
    <citation type="submission" date="2025-09" db="UniProtKB">
        <authorList>
            <consortium name="Ensembl"/>
        </authorList>
    </citation>
    <scope>IDENTIFICATION</scope>
</reference>
<organism evidence="7 8">
    <name type="scientific">Oreochromis aureus</name>
    <name type="common">Israeli tilapia</name>
    <name type="synonym">Chromis aureus</name>
    <dbReference type="NCBI Taxonomy" id="47969"/>
    <lineage>
        <taxon>Eukaryota</taxon>
        <taxon>Metazoa</taxon>
        <taxon>Chordata</taxon>
        <taxon>Craniata</taxon>
        <taxon>Vertebrata</taxon>
        <taxon>Euteleostomi</taxon>
        <taxon>Actinopterygii</taxon>
        <taxon>Neopterygii</taxon>
        <taxon>Teleostei</taxon>
        <taxon>Neoteleostei</taxon>
        <taxon>Acanthomorphata</taxon>
        <taxon>Ovalentaria</taxon>
        <taxon>Cichlomorphae</taxon>
        <taxon>Cichliformes</taxon>
        <taxon>Cichlidae</taxon>
        <taxon>African cichlids</taxon>
        <taxon>Pseudocrenilabrinae</taxon>
        <taxon>Oreochromini</taxon>
        <taxon>Oreochromis</taxon>
    </lineage>
</organism>
<dbReference type="SUPFAM" id="SSF57850">
    <property type="entry name" value="RING/U-box"/>
    <property type="match status" value="1"/>
</dbReference>
<dbReference type="Pfam" id="PF15227">
    <property type="entry name" value="zf-C3HC4_4"/>
    <property type="match status" value="1"/>
</dbReference>
<gene>
    <name evidence="7" type="primary">TAFA3</name>
</gene>
<dbReference type="Pfam" id="PF00643">
    <property type="entry name" value="zf-B_box"/>
    <property type="match status" value="1"/>
</dbReference>
<dbReference type="SMART" id="SM00184">
    <property type="entry name" value="RING"/>
    <property type="match status" value="1"/>
</dbReference>
<dbReference type="Proteomes" id="UP000472276">
    <property type="component" value="Unassembled WGS sequence"/>
</dbReference>
<dbReference type="Ensembl" id="ENSOABT00000009111.2">
    <property type="protein sequence ID" value="ENSOABP00000008791.2"/>
    <property type="gene ID" value="ENSOABG00000004779.2"/>
</dbReference>
<keyword evidence="3" id="KW-0862">Zinc</keyword>
<dbReference type="Gene3D" id="3.30.160.60">
    <property type="entry name" value="Classic Zinc Finger"/>
    <property type="match status" value="1"/>
</dbReference>
<dbReference type="InterPro" id="IPR001841">
    <property type="entry name" value="Znf_RING"/>
</dbReference>
<feature type="domain" description="B box-type" evidence="6">
    <location>
        <begin position="80"/>
        <end position="120"/>
    </location>
</feature>
<evidence type="ECO:0000256" key="3">
    <source>
        <dbReference type="ARBA" id="ARBA00022833"/>
    </source>
</evidence>
<dbReference type="InterPro" id="IPR013083">
    <property type="entry name" value="Znf_RING/FYVE/PHD"/>
</dbReference>
<feature type="domain" description="RING-type" evidence="5">
    <location>
        <begin position="14"/>
        <end position="54"/>
    </location>
</feature>
<dbReference type="PROSITE" id="PS50119">
    <property type="entry name" value="ZF_BBOX"/>
    <property type="match status" value="1"/>
</dbReference>